<evidence type="ECO:0000313" key="1">
    <source>
        <dbReference type="EMBL" id="DAE26342.1"/>
    </source>
</evidence>
<name>A0A8S5R4E9_9CAUD</name>
<sequence length="30" mass="3835">MKKYLENCINIRIFVLRNIYLYTFKMEETF</sequence>
<dbReference type="EMBL" id="BK015815">
    <property type="protein sequence ID" value="DAE26342.1"/>
    <property type="molecule type" value="Genomic_DNA"/>
</dbReference>
<reference evidence="1" key="1">
    <citation type="journal article" date="2021" name="Proc. Natl. Acad. Sci. U.S.A.">
        <title>A Catalog of Tens of Thousands of Viruses from Human Metagenomes Reveals Hidden Associations with Chronic Diseases.</title>
        <authorList>
            <person name="Tisza M.J."/>
            <person name="Buck C.B."/>
        </authorList>
    </citation>
    <scope>NUCLEOTIDE SEQUENCE</scope>
    <source>
        <strain evidence="1">Ctgyr15</strain>
    </source>
</reference>
<protein>
    <submittedName>
        <fullName evidence="1">Uncharacterized protein</fullName>
    </submittedName>
</protein>
<accession>A0A8S5R4E9</accession>
<proteinExistence type="predicted"/>
<organism evidence="1">
    <name type="scientific">Myoviridae sp. ctgyr15</name>
    <dbReference type="NCBI Taxonomy" id="2827291"/>
    <lineage>
        <taxon>Viruses</taxon>
        <taxon>Duplodnaviria</taxon>
        <taxon>Heunggongvirae</taxon>
        <taxon>Uroviricota</taxon>
        <taxon>Caudoviricetes</taxon>
    </lineage>
</organism>